<dbReference type="PANTHER" id="PTHR48024">
    <property type="entry name" value="GEO13361P1-RELATED"/>
    <property type="match status" value="1"/>
</dbReference>
<evidence type="ECO:0000256" key="1">
    <source>
        <dbReference type="ARBA" id="ARBA00022884"/>
    </source>
</evidence>
<organism evidence="4 5">
    <name type="scientific">Varroa destructor</name>
    <name type="common">Honeybee mite</name>
    <dbReference type="NCBI Taxonomy" id="109461"/>
    <lineage>
        <taxon>Eukaryota</taxon>
        <taxon>Metazoa</taxon>
        <taxon>Ecdysozoa</taxon>
        <taxon>Arthropoda</taxon>
        <taxon>Chelicerata</taxon>
        <taxon>Arachnida</taxon>
        <taxon>Acari</taxon>
        <taxon>Parasitiformes</taxon>
        <taxon>Mesostigmata</taxon>
        <taxon>Gamasina</taxon>
        <taxon>Dermanyssoidea</taxon>
        <taxon>Varroidae</taxon>
        <taxon>Varroa</taxon>
    </lineage>
</organism>
<dbReference type="PROSITE" id="PS50102">
    <property type="entry name" value="RRM"/>
    <property type="match status" value="1"/>
</dbReference>
<dbReference type="Gene3D" id="3.30.70.330">
    <property type="match status" value="1"/>
</dbReference>
<dbReference type="SUPFAM" id="SSF54928">
    <property type="entry name" value="RNA-binding domain, RBD"/>
    <property type="match status" value="1"/>
</dbReference>
<dbReference type="InterPro" id="IPR035979">
    <property type="entry name" value="RBD_domain_sf"/>
</dbReference>
<dbReference type="PANTHER" id="PTHR48024:SF56">
    <property type="entry name" value="HETEROGENEOUS NUCLEAR RIBONUCLEOPROTEIN A0"/>
    <property type="match status" value="1"/>
</dbReference>
<dbReference type="InParanoid" id="A0A7M7JN92"/>
<evidence type="ECO:0000256" key="2">
    <source>
        <dbReference type="PROSITE-ProRule" id="PRU00176"/>
    </source>
</evidence>
<dbReference type="EnsemblMetazoa" id="XM_022798858">
    <property type="protein sequence ID" value="XP_022654593"/>
    <property type="gene ID" value="LOC111247656"/>
</dbReference>
<evidence type="ECO:0000313" key="4">
    <source>
        <dbReference type="EnsemblMetazoa" id="XP_022654593"/>
    </source>
</evidence>
<dbReference type="KEGG" id="vde:111247656"/>
<dbReference type="InterPro" id="IPR012677">
    <property type="entry name" value="Nucleotide-bd_a/b_plait_sf"/>
</dbReference>
<dbReference type="GO" id="GO:0003723">
    <property type="term" value="F:RNA binding"/>
    <property type="evidence" value="ECO:0007669"/>
    <property type="project" value="UniProtKB-UniRule"/>
</dbReference>
<dbReference type="OrthoDB" id="6159137at2759"/>
<accession>A0A7M7JN92</accession>
<evidence type="ECO:0000259" key="3">
    <source>
        <dbReference type="PROSITE" id="PS50102"/>
    </source>
</evidence>
<feature type="domain" description="RRM" evidence="3">
    <location>
        <begin position="16"/>
        <end position="107"/>
    </location>
</feature>
<reference evidence="4" key="1">
    <citation type="submission" date="2021-01" db="UniProtKB">
        <authorList>
            <consortium name="EnsemblMetazoa"/>
        </authorList>
    </citation>
    <scope>IDENTIFICATION</scope>
</reference>
<dbReference type="AlphaFoldDB" id="A0A7M7JN92"/>
<dbReference type="Pfam" id="PF00076">
    <property type="entry name" value="RRM_1"/>
    <property type="match status" value="1"/>
</dbReference>
<dbReference type="SMART" id="SM00360">
    <property type="entry name" value="RRM"/>
    <property type="match status" value="1"/>
</dbReference>
<dbReference type="GeneID" id="111247656"/>
<dbReference type="RefSeq" id="XP_022654593.1">
    <property type="nucleotide sequence ID" value="XM_022798858.1"/>
</dbReference>
<keyword evidence="1 2" id="KW-0694">RNA-binding</keyword>
<keyword evidence="5" id="KW-1185">Reference proteome</keyword>
<dbReference type="InterPro" id="IPR050886">
    <property type="entry name" value="RNA-binding_reg"/>
</dbReference>
<dbReference type="InterPro" id="IPR000504">
    <property type="entry name" value="RRM_dom"/>
</dbReference>
<sequence>MRANQFNTKQKSDSNRKMFVGGLPRNCSEDTLFSAMEKLFGRVVRARVQRCIVTQVPKRFGFVTFAKPESMQRALQERWVYITGHVCECKLALPIGSPDLQMRQGQDYSRSVVDFRETNEIEPFPLYGLQDETDSNLNRLDVLQQTDLSKRSLLSVEQHISKLDTHDVDGKGSNKHEHLQPYELFPMKNPNPWRLPWWTNRIRT</sequence>
<proteinExistence type="predicted"/>
<evidence type="ECO:0000313" key="5">
    <source>
        <dbReference type="Proteomes" id="UP000594260"/>
    </source>
</evidence>
<protein>
    <recommendedName>
        <fullName evidence="3">RRM domain-containing protein</fullName>
    </recommendedName>
</protein>
<name>A0A7M7JN92_VARDE</name>
<dbReference type="Proteomes" id="UP000594260">
    <property type="component" value="Unplaced"/>
</dbReference>